<dbReference type="EMBL" id="JAIRAU010000027">
    <property type="protein sequence ID" value="MBZ5711431.1"/>
    <property type="molecule type" value="Genomic_DNA"/>
</dbReference>
<evidence type="ECO:0000256" key="1">
    <source>
        <dbReference type="SAM" id="Coils"/>
    </source>
</evidence>
<feature type="coiled-coil region" evidence="1">
    <location>
        <begin position="218"/>
        <end position="245"/>
    </location>
</feature>
<dbReference type="RefSeq" id="WP_224193194.1">
    <property type="nucleotide sequence ID" value="NZ_JAIRAU010000027.1"/>
</dbReference>
<organism evidence="4 5">
    <name type="scientific">Nannocystis pusilla</name>
    <dbReference type="NCBI Taxonomy" id="889268"/>
    <lineage>
        <taxon>Bacteria</taxon>
        <taxon>Pseudomonadati</taxon>
        <taxon>Myxococcota</taxon>
        <taxon>Polyangia</taxon>
        <taxon>Nannocystales</taxon>
        <taxon>Nannocystaceae</taxon>
        <taxon>Nannocystis</taxon>
    </lineage>
</organism>
<dbReference type="Pfam" id="PF01548">
    <property type="entry name" value="DEDD_Tnp_IS110"/>
    <property type="match status" value="1"/>
</dbReference>
<dbReference type="PANTHER" id="PTHR33055:SF15">
    <property type="entry name" value="TRANSPOSASE-RELATED"/>
    <property type="match status" value="1"/>
</dbReference>
<dbReference type="Pfam" id="PF02371">
    <property type="entry name" value="Transposase_20"/>
    <property type="match status" value="1"/>
</dbReference>
<reference evidence="4" key="1">
    <citation type="submission" date="2021-08" db="EMBL/GenBank/DDBJ databases">
        <authorList>
            <person name="Stevens D.C."/>
        </authorList>
    </citation>
    <scope>NUCLEOTIDE SEQUENCE</scope>
    <source>
        <strain evidence="4">DSM 53165</strain>
    </source>
</reference>
<proteinExistence type="predicted"/>
<feature type="domain" description="Transposase IS116/IS110/IS902 C-terminal" evidence="3">
    <location>
        <begin position="251"/>
        <end position="330"/>
    </location>
</feature>
<dbReference type="PANTHER" id="PTHR33055">
    <property type="entry name" value="TRANSPOSASE FOR INSERTION SEQUENCE ELEMENT IS1111A"/>
    <property type="match status" value="1"/>
</dbReference>
<dbReference type="InterPro" id="IPR002525">
    <property type="entry name" value="Transp_IS110-like_N"/>
</dbReference>
<accession>A0ABS7TTE1</accession>
<dbReference type="Proteomes" id="UP001139031">
    <property type="component" value="Unassembled WGS sequence"/>
</dbReference>
<dbReference type="InterPro" id="IPR047650">
    <property type="entry name" value="Transpos_IS110"/>
</dbReference>
<name>A0ABS7TTE1_9BACT</name>
<comment type="caution">
    <text evidence="4">The sequence shown here is derived from an EMBL/GenBank/DDBJ whole genome shotgun (WGS) entry which is preliminary data.</text>
</comment>
<evidence type="ECO:0000259" key="3">
    <source>
        <dbReference type="Pfam" id="PF02371"/>
    </source>
</evidence>
<keyword evidence="1" id="KW-0175">Coiled coil</keyword>
<evidence type="ECO:0000313" key="5">
    <source>
        <dbReference type="Proteomes" id="UP001139031"/>
    </source>
</evidence>
<gene>
    <name evidence="4" type="ORF">K7C98_19505</name>
</gene>
<evidence type="ECO:0000313" key="4">
    <source>
        <dbReference type="EMBL" id="MBZ5711431.1"/>
    </source>
</evidence>
<sequence length="408" mass="44925">MQVLHSSCAGLDVHKDVIVACRRVARGKNTIKEVESFGSTTRELLRLSAWLEETGTTHVVMESTGVFWKPVWNILGDQFELILANPRHVKNVPGRKTDVKDAEWLADLLAHGLVEASFVPDAPIAGLRDLTRTAKQLTRERVQHVQRIQKHLQAANVRLDSVLSDIMGKSGRRIIDAIVGGQTEPRKLAALAKGVKATPEQLAEALEGRVSLATRKLIRSHLSIIDALERTLADLEKDIDEALLPFADAVALLKTIPGLGDGTARVVVAEVGADMSRFKTPGHLVSWAGLCPRMDESAGKRRSTKIRDGNKWLKSALCQAAWAGVRCKKRGYLHAQFWRLRARRGPGKAIIAVAASILTAVHAILSTQCRFRDLGNNFFERKDQTHTVAKLTKRLASLGYEVELRPAA</sequence>
<dbReference type="NCBIfam" id="NF033542">
    <property type="entry name" value="transpos_IS110"/>
    <property type="match status" value="1"/>
</dbReference>
<keyword evidence="5" id="KW-1185">Reference proteome</keyword>
<feature type="domain" description="Transposase IS110-like N-terminal" evidence="2">
    <location>
        <begin position="9"/>
        <end position="154"/>
    </location>
</feature>
<evidence type="ECO:0000259" key="2">
    <source>
        <dbReference type="Pfam" id="PF01548"/>
    </source>
</evidence>
<protein>
    <submittedName>
        <fullName evidence="4">IS110 family transposase</fullName>
    </submittedName>
</protein>
<dbReference type="InterPro" id="IPR003346">
    <property type="entry name" value="Transposase_20"/>
</dbReference>